<keyword evidence="1" id="KW-1133">Transmembrane helix</keyword>
<proteinExistence type="predicted"/>
<accession>A0A9P0J435</accession>
<evidence type="ECO:0000313" key="3">
    <source>
        <dbReference type="Proteomes" id="UP001154329"/>
    </source>
</evidence>
<reference evidence="2" key="2">
    <citation type="submission" date="2022-10" db="EMBL/GenBank/DDBJ databases">
        <authorList>
            <consortium name="ENA_rothamsted_submissions"/>
            <consortium name="culmorum"/>
            <person name="King R."/>
        </authorList>
    </citation>
    <scope>NUCLEOTIDE SEQUENCE</scope>
</reference>
<evidence type="ECO:0000313" key="2">
    <source>
        <dbReference type="EMBL" id="CAH1725393.1"/>
    </source>
</evidence>
<keyword evidence="1" id="KW-0812">Transmembrane</keyword>
<keyword evidence="3" id="KW-1185">Reference proteome</keyword>
<keyword evidence="1" id="KW-0472">Membrane</keyword>
<protein>
    <submittedName>
        <fullName evidence="2">Uncharacterized protein</fullName>
    </submittedName>
</protein>
<sequence length="64" mass="7604">MKMVIYIFLFSFISCKLIILTITCPVFCKGRLPLNIFRFLFLIVQLLLCVNKLFCFPHIFLIDQ</sequence>
<organism evidence="2 3">
    <name type="scientific">Aphis gossypii</name>
    <name type="common">Cotton aphid</name>
    <dbReference type="NCBI Taxonomy" id="80765"/>
    <lineage>
        <taxon>Eukaryota</taxon>
        <taxon>Metazoa</taxon>
        <taxon>Ecdysozoa</taxon>
        <taxon>Arthropoda</taxon>
        <taxon>Hexapoda</taxon>
        <taxon>Insecta</taxon>
        <taxon>Pterygota</taxon>
        <taxon>Neoptera</taxon>
        <taxon>Paraneoptera</taxon>
        <taxon>Hemiptera</taxon>
        <taxon>Sternorrhyncha</taxon>
        <taxon>Aphidomorpha</taxon>
        <taxon>Aphidoidea</taxon>
        <taxon>Aphididae</taxon>
        <taxon>Aphidini</taxon>
        <taxon>Aphis</taxon>
        <taxon>Aphis</taxon>
    </lineage>
</organism>
<reference evidence="2" key="1">
    <citation type="submission" date="2022-02" db="EMBL/GenBank/DDBJ databases">
        <authorList>
            <person name="King R."/>
        </authorList>
    </citation>
    <scope>NUCLEOTIDE SEQUENCE</scope>
</reference>
<dbReference type="PROSITE" id="PS51257">
    <property type="entry name" value="PROKAR_LIPOPROTEIN"/>
    <property type="match status" value="1"/>
</dbReference>
<name>A0A9P0J435_APHGO</name>
<dbReference type="Proteomes" id="UP001154329">
    <property type="component" value="Chromosome 2"/>
</dbReference>
<dbReference type="AlphaFoldDB" id="A0A9P0J435"/>
<evidence type="ECO:0000256" key="1">
    <source>
        <dbReference type="SAM" id="Phobius"/>
    </source>
</evidence>
<dbReference type="EMBL" id="OU899035">
    <property type="protein sequence ID" value="CAH1725393.1"/>
    <property type="molecule type" value="Genomic_DNA"/>
</dbReference>
<feature type="transmembrane region" description="Helical" evidence="1">
    <location>
        <begin position="39"/>
        <end position="62"/>
    </location>
</feature>
<gene>
    <name evidence="2" type="ORF">APHIGO_LOCUS6490</name>
</gene>
<feature type="transmembrane region" description="Helical" evidence="1">
    <location>
        <begin position="6"/>
        <end position="27"/>
    </location>
</feature>